<evidence type="ECO:0000256" key="2">
    <source>
        <dbReference type="ARBA" id="ARBA00022750"/>
    </source>
</evidence>
<feature type="compositionally biased region" description="Polar residues" evidence="3">
    <location>
        <begin position="112"/>
        <end position="135"/>
    </location>
</feature>
<dbReference type="InterPro" id="IPR003036">
    <property type="entry name" value="Gag_P30"/>
</dbReference>
<dbReference type="InterPro" id="IPR036875">
    <property type="entry name" value="Znf_CCHC_sf"/>
</dbReference>
<comment type="caution">
    <text evidence="6">The sequence shown here is derived from an EMBL/GenBank/DDBJ whole genome shotgun (WGS) entry which is preliminary data.</text>
</comment>
<dbReference type="GO" id="GO:0004190">
    <property type="term" value="F:aspartic-type endopeptidase activity"/>
    <property type="evidence" value="ECO:0007669"/>
    <property type="project" value="UniProtKB-KW"/>
</dbReference>
<feature type="region of interest" description="Disordered" evidence="3">
    <location>
        <begin position="66"/>
        <end position="153"/>
    </location>
</feature>
<evidence type="ECO:0000259" key="5">
    <source>
        <dbReference type="Pfam" id="PF17919"/>
    </source>
</evidence>
<dbReference type="OrthoDB" id="9950135at2759"/>
<dbReference type="Pfam" id="PF17919">
    <property type="entry name" value="RT_RNaseH_2"/>
    <property type="match status" value="1"/>
</dbReference>
<dbReference type="GO" id="GO:0008270">
    <property type="term" value="F:zinc ion binding"/>
    <property type="evidence" value="ECO:0007669"/>
    <property type="project" value="InterPro"/>
</dbReference>
<keyword evidence="7" id="KW-1185">Reference proteome</keyword>
<dbReference type="Gene3D" id="1.10.375.10">
    <property type="entry name" value="Human Immunodeficiency Virus Type 1 Capsid Protein"/>
    <property type="match status" value="1"/>
</dbReference>
<organism evidence="6 7">
    <name type="scientific">Chloebia gouldiae</name>
    <name type="common">Gouldian finch</name>
    <name type="synonym">Erythrura gouldiae</name>
    <dbReference type="NCBI Taxonomy" id="44316"/>
    <lineage>
        <taxon>Eukaryota</taxon>
        <taxon>Metazoa</taxon>
        <taxon>Chordata</taxon>
        <taxon>Craniata</taxon>
        <taxon>Vertebrata</taxon>
        <taxon>Euteleostomi</taxon>
        <taxon>Archelosauria</taxon>
        <taxon>Archosauria</taxon>
        <taxon>Dinosauria</taxon>
        <taxon>Saurischia</taxon>
        <taxon>Theropoda</taxon>
        <taxon>Coelurosauria</taxon>
        <taxon>Aves</taxon>
        <taxon>Neognathae</taxon>
        <taxon>Neoaves</taxon>
        <taxon>Telluraves</taxon>
        <taxon>Australaves</taxon>
        <taxon>Passeriformes</taxon>
        <taxon>Passeroidea</taxon>
        <taxon>Passeridae</taxon>
        <taxon>Chloebia</taxon>
    </lineage>
</organism>
<evidence type="ECO:0000256" key="3">
    <source>
        <dbReference type="SAM" id="MobiDB-lite"/>
    </source>
</evidence>
<dbReference type="SUPFAM" id="SSF56672">
    <property type="entry name" value="DNA/RNA polymerases"/>
    <property type="match status" value="1"/>
</dbReference>
<dbReference type="PANTHER" id="PTHR33166">
    <property type="entry name" value="GAG_P30 DOMAIN-CONTAINING PROTEIN"/>
    <property type="match status" value="1"/>
</dbReference>
<sequence>MQYLRENEKWDEIPYLDLFYYLGQKTEWQKECGIMALKVEDSQYECSGCKTREVCMKCAAKSSRREEDLSLAIAPSAPPLSRERLGQEREEVESDTDEEEDEREVTDFDDSPGSQGNIQTPAASNSQARSPNKQRTPIAVRTRHGRRNNEGPHMIAPLREAMGPQGGRVLIKVPFSPGDLVIWKQSAGSYREDPERVARVVKMVIKTQNPDWNDLQVLLDTIMDSTEKEMVLRATKERAREEIKLRRNREQGYEGTVDELVPSDDPEWNPNSADGYRAIRKYQELLVEGVRTGMPKTLNWSKLYSVRQEKNESPSAFLERLKETARRYTNLEIDEEPGQLQLALLFMGQSQEDIRKKLQKLERDDTRKVDKMLEVAWKVYNNREKETAKRQQAGILAIIQQTTGRGGGQQGRGRGRGRGRGFGFGKGGFQGQGLMGMNNGRQTGLGPNQCAFCRQLGHWKNECPDRGTCVNLTIALLNMLGQAGYRVSKEKAQLVRKSVLYLGCELAQGQRRLGTNRVEAICSIPLPRSHQELRSFLGMVGWCRLWILNFGLIAKPLYEALKEPQLDWTPVRKKAFLDLKQALKEAPALGLPDLNKDFQLYVYERQKLALGVLTQKLGSWKRPVGYFSKQLDAVSTGWPPCLRAVAATVLLIQEARKLTLGRKIDVYVPHMVMAVLEQKGSHWLSSSRMLQYQAILREQDDVQLQTTSHLNPAEFLRSEVIEDELVHDCVEMIEQVYSSRQDLKDEPLDTAD</sequence>
<proteinExistence type="predicted"/>
<dbReference type="EMBL" id="QUSF01002276">
    <property type="protein sequence ID" value="RLV63643.1"/>
    <property type="molecule type" value="Genomic_DNA"/>
</dbReference>
<name>A0A3L8Q8Z4_CHLGU</name>
<dbReference type="Gene3D" id="4.10.60.10">
    <property type="entry name" value="Zinc finger, CCHC-type"/>
    <property type="match status" value="1"/>
</dbReference>
<dbReference type="InterPro" id="IPR050462">
    <property type="entry name" value="Retroviral_Gag-Pol_poly"/>
</dbReference>
<keyword evidence="2" id="KW-0064">Aspartyl protease</keyword>
<dbReference type="GO" id="GO:0006508">
    <property type="term" value="P:proteolysis"/>
    <property type="evidence" value="ECO:0007669"/>
    <property type="project" value="UniProtKB-KW"/>
</dbReference>
<evidence type="ECO:0000313" key="6">
    <source>
        <dbReference type="EMBL" id="RLV63643.1"/>
    </source>
</evidence>
<dbReference type="InterPro" id="IPR043502">
    <property type="entry name" value="DNA/RNA_pol_sf"/>
</dbReference>
<protein>
    <recommendedName>
        <fullName evidence="8">Reverse transcriptase/retrotransposon-derived protein RNase H-like domain-containing protein</fullName>
    </recommendedName>
</protein>
<dbReference type="InterPro" id="IPR043128">
    <property type="entry name" value="Rev_trsase/Diguanyl_cyclase"/>
</dbReference>
<dbReference type="GO" id="GO:0019068">
    <property type="term" value="P:virion assembly"/>
    <property type="evidence" value="ECO:0007669"/>
    <property type="project" value="InterPro"/>
</dbReference>
<dbReference type="SUPFAM" id="SSF47943">
    <property type="entry name" value="Retrovirus capsid protein, N-terminal core domain"/>
    <property type="match status" value="1"/>
</dbReference>
<dbReference type="Gene3D" id="3.10.20.370">
    <property type="match status" value="1"/>
</dbReference>
<keyword evidence="1" id="KW-0645">Protease</keyword>
<feature type="compositionally biased region" description="Acidic residues" evidence="3">
    <location>
        <begin position="90"/>
        <end position="110"/>
    </location>
</feature>
<dbReference type="InterPro" id="IPR041577">
    <property type="entry name" value="RT_RNaseH_2"/>
</dbReference>
<dbReference type="Pfam" id="PF02093">
    <property type="entry name" value="Gag_p30"/>
    <property type="match status" value="1"/>
</dbReference>
<evidence type="ECO:0000259" key="4">
    <source>
        <dbReference type="Pfam" id="PF02093"/>
    </source>
</evidence>
<dbReference type="Proteomes" id="UP000276834">
    <property type="component" value="Unassembled WGS sequence"/>
</dbReference>
<gene>
    <name evidence="6" type="ORF">DV515_00018064</name>
</gene>
<accession>A0A3L8Q8Z4</accession>
<dbReference type="GO" id="GO:0003676">
    <property type="term" value="F:nucleic acid binding"/>
    <property type="evidence" value="ECO:0007669"/>
    <property type="project" value="InterPro"/>
</dbReference>
<feature type="domain" description="Reverse transcriptase/retrotransposon-derived protein RNase H-like" evidence="5">
    <location>
        <begin position="568"/>
        <end position="666"/>
    </location>
</feature>
<dbReference type="AlphaFoldDB" id="A0A3L8Q8Z4"/>
<dbReference type="InterPro" id="IPR008919">
    <property type="entry name" value="Retrov_capsid_N"/>
</dbReference>
<reference evidence="6 7" key="1">
    <citation type="journal article" date="2018" name="Proc. R. Soc. B">
        <title>A non-coding region near Follistatin controls head colour polymorphism in the Gouldian finch.</title>
        <authorList>
            <person name="Toomey M.B."/>
            <person name="Marques C.I."/>
            <person name="Andrade P."/>
            <person name="Araujo P.M."/>
            <person name="Sabatino S."/>
            <person name="Gazda M.A."/>
            <person name="Afonso S."/>
            <person name="Lopes R.J."/>
            <person name="Corbo J.C."/>
            <person name="Carneiro M."/>
        </authorList>
    </citation>
    <scope>NUCLEOTIDE SEQUENCE [LARGE SCALE GENOMIC DNA]</scope>
    <source>
        <strain evidence="6">Red01</strain>
        <tissue evidence="6">Muscle</tissue>
    </source>
</reference>
<dbReference type="SUPFAM" id="SSF57756">
    <property type="entry name" value="Retrovirus zinc finger-like domains"/>
    <property type="match status" value="1"/>
</dbReference>
<evidence type="ECO:0008006" key="8">
    <source>
        <dbReference type="Google" id="ProtNLM"/>
    </source>
</evidence>
<dbReference type="Gene3D" id="3.30.70.270">
    <property type="match status" value="2"/>
</dbReference>
<evidence type="ECO:0000256" key="1">
    <source>
        <dbReference type="ARBA" id="ARBA00022670"/>
    </source>
</evidence>
<feature type="domain" description="Core shell protein Gag P30" evidence="4">
    <location>
        <begin position="179"/>
        <end position="381"/>
    </location>
</feature>
<keyword evidence="2" id="KW-0378">Hydrolase</keyword>
<evidence type="ECO:0000313" key="7">
    <source>
        <dbReference type="Proteomes" id="UP000276834"/>
    </source>
</evidence>